<evidence type="ECO:0000313" key="5">
    <source>
        <dbReference type="Proteomes" id="UP001501510"/>
    </source>
</evidence>
<dbReference type="PROSITE" id="PS50977">
    <property type="entry name" value="HTH_TETR_2"/>
    <property type="match status" value="1"/>
</dbReference>
<dbReference type="Pfam" id="PF00440">
    <property type="entry name" value="TetR_N"/>
    <property type="match status" value="1"/>
</dbReference>
<dbReference type="PRINTS" id="PR00455">
    <property type="entry name" value="HTHTETR"/>
</dbReference>
<dbReference type="InterPro" id="IPR050624">
    <property type="entry name" value="HTH-type_Tx_Regulator"/>
</dbReference>
<keyword evidence="5" id="KW-1185">Reference proteome</keyword>
<proteinExistence type="predicted"/>
<gene>
    <name evidence="4" type="primary">fadR</name>
    <name evidence="4" type="ORF">GCM10008906_24110</name>
</gene>
<dbReference type="InterPro" id="IPR036271">
    <property type="entry name" value="Tet_transcr_reg_TetR-rel_C_sf"/>
</dbReference>
<organism evidence="4 5">
    <name type="scientific">Clostridium oceanicum</name>
    <dbReference type="NCBI Taxonomy" id="1543"/>
    <lineage>
        <taxon>Bacteria</taxon>
        <taxon>Bacillati</taxon>
        <taxon>Bacillota</taxon>
        <taxon>Clostridia</taxon>
        <taxon>Eubacteriales</taxon>
        <taxon>Clostridiaceae</taxon>
        <taxon>Clostridium</taxon>
    </lineage>
</organism>
<feature type="DNA-binding region" description="H-T-H motif" evidence="2">
    <location>
        <begin position="35"/>
        <end position="54"/>
    </location>
</feature>
<evidence type="ECO:0000313" key="4">
    <source>
        <dbReference type="EMBL" id="GAA0742073.1"/>
    </source>
</evidence>
<dbReference type="Gene3D" id="1.10.10.60">
    <property type="entry name" value="Homeodomain-like"/>
    <property type="match status" value="1"/>
</dbReference>
<accession>A0ABN1JKZ6</accession>
<dbReference type="Gene3D" id="1.10.357.10">
    <property type="entry name" value="Tetracycline Repressor, domain 2"/>
    <property type="match status" value="1"/>
</dbReference>
<dbReference type="SUPFAM" id="SSF48498">
    <property type="entry name" value="Tetracyclin repressor-like, C-terminal domain"/>
    <property type="match status" value="1"/>
</dbReference>
<protein>
    <submittedName>
        <fullName evidence="4">Fatty acid metabolism transcriptional regulator FadR</fullName>
    </submittedName>
</protein>
<dbReference type="PANTHER" id="PTHR43479">
    <property type="entry name" value="ACREF/ENVCD OPERON REPRESSOR-RELATED"/>
    <property type="match status" value="1"/>
</dbReference>
<keyword evidence="1 2" id="KW-0238">DNA-binding</keyword>
<evidence type="ECO:0000256" key="1">
    <source>
        <dbReference type="ARBA" id="ARBA00023125"/>
    </source>
</evidence>
<feature type="domain" description="HTH tetR-type" evidence="3">
    <location>
        <begin position="12"/>
        <end position="72"/>
    </location>
</feature>
<name>A0ABN1JKZ6_9CLOT</name>
<dbReference type="EMBL" id="BAAACG010000010">
    <property type="protein sequence ID" value="GAA0742073.1"/>
    <property type="molecule type" value="Genomic_DNA"/>
</dbReference>
<reference evidence="4 5" key="1">
    <citation type="journal article" date="2019" name="Int. J. Syst. Evol. Microbiol.">
        <title>The Global Catalogue of Microorganisms (GCM) 10K type strain sequencing project: providing services to taxonomists for standard genome sequencing and annotation.</title>
        <authorList>
            <consortium name="The Broad Institute Genomics Platform"/>
            <consortium name="The Broad Institute Genome Sequencing Center for Infectious Disease"/>
            <person name="Wu L."/>
            <person name="Ma J."/>
        </authorList>
    </citation>
    <scope>NUCLEOTIDE SEQUENCE [LARGE SCALE GENOMIC DNA]</scope>
    <source>
        <strain evidence="4 5">JCM 1407</strain>
    </source>
</reference>
<evidence type="ECO:0000259" key="3">
    <source>
        <dbReference type="PROSITE" id="PS50977"/>
    </source>
</evidence>
<dbReference type="Proteomes" id="UP001501510">
    <property type="component" value="Unassembled WGS sequence"/>
</dbReference>
<dbReference type="PANTHER" id="PTHR43479:SF11">
    <property type="entry name" value="ACREF_ENVCD OPERON REPRESSOR-RELATED"/>
    <property type="match status" value="1"/>
</dbReference>
<dbReference type="RefSeq" id="WP_343761891.1">
    <property type="nucleotide sequence ID" value="NZ_BAAACG010000010.1"/>
</dbReference>
<evidence type="ECO:0000256" key="2">
    <source>
        <dbReference type="PROSITE-ProRule" id="PRU00335"/>
    </source>
</evidence>
<sequence length="206" mass="24707">MDKKYEHIDIKNDKVLRIINSSFEVFAKNDIEKASTNAIVKKAEVSRGLLYHYFKNKEDLFQFLIYFSTKFMVDDLMNNLGFKEKDFINRIKEAVIIKCELMNSYPYMIEFIEKYRSKINRGNLKKYVEELSPGIMEKIYTHNLDFSPVKEDVDIEKMKMVIIATLGEIVRNHWELRKDTEKEMDIAKIKEECDSYAEFFKKHFYK</sequence>
<comment type="caution">
    <text evidence="4">The sequence shown here is derived from an EMBL/GenBank/DDBJ whole genome shotgun (WGS) entry which is preliminary data.</text>
</comment>
<dbReference type="InterPro" id="IPR009057">
    <property type="entry name" value="Homeodomain-like_sf"/>
</dbReference>
<dbReference type="InterPro" id="IPR001647">
    <property type="entry name" value="HTH_TetR"/>
</dbReference>
<dbReference type="SUPFAM" id="SSF46689">
    <property type="entry name" value="Homeodomain-like"/>
    <property type="match status" value="1"/>
</dbReference>